<feature type="compositionally biased region" description="Basic and acidic residues" evidence="1">
    <location>
        <begin position="156"/>
        <end position="171"/>
    </location>
</feature>
<proteinExistence type="predicted"/>
<dbReference type="Proteomes" id="UP000053001">
    <property type="component" value="Unassembled WGS sequence"/>
</dbReference>
<evidence type="ECO:0000256" key="1">
    <source>
        <dbReference type="SAM" id="MobiDB-lite"/>
    </source>
</evidence>
<name>A0A091Q217_LEPDC</name>
<feature type="compositionally biased region" description="Basic and acidic residues" evidence="1">
    <location>
        <begin position="347"/>
        <end position="382"/>
    </location>
</feature>
<organism evidence="2 3">
    <name type="scientific">Leptosomus discolor</name>
    <name type="common">Madagascar cuckoo roller</name>
    <name type="synonym">Cuculus discolor</name>
    <dbReference type="NCBI Taxonomy" id="188344"/>
    <lineage>
        <taxon>Eukaryota</taxon>
        <taxon>Metazoa</taxon>
        <taxon>Chordata</taxon>
        <taxon>Craniata</taxon>
        <taxon>Vertebrata</taxon>
        <taxon>Euteleostomi</taxon>
        <taxon>Archelosauria</taxon>
        <taxon>Archosauria</taxon>
        <taxon>Dinosauria</taxon>
        <taxon>Saurischia</taxon>
        <taxon>Theropoda</taxon>
        <taxon>Coelurosauria</taxon>
        <taxon>Aves</taxon>
        <taxon>Neognathae</taxon>
        <taxon>Neoaves</taxon>
        <taxon>Telluraves</taxon>
        <taxon>Coraciimorphae</taxon>
        <taxon>Coraciiformes</taxon>
        <taxon>Leptosomidae</taxon>
        <taxon>Leptosomus</taxon>
    </lineage>
</organism>
<evidence type="ECO:0000313" key="3">
    <source>
        <dbReference type="Proteomes" id="UP000053001"/>
    </source>
</evidence>
<feature type="region of interest" description="Disordered" evidence="1">
    <location>
        <begin position="345"/>
        <end position="386"/>
    </location>
</feature>
<evidence type="ECO:0000313" key="2">
    <source>
        <dbReference type="EMBL" id="KFQ03689.1"/>
    </source>
</evidence>
<feature type="non-terminal residue" evidence="2">
    <location>
        <position position="401"/>
    </location>
</feature>
<feature type="compositionally biased region" description="Basic and acidic residues" evidence="1">
    <location>
        <begin position="260"/>
        <end position="271"/>
    </location>
</feature>
<gene>
    <name evidence="2" type="ORF">N330_01762</name>
</gene>
<sequence>LFVVDAKASVSRDNVAISSLKTMEQSPVPEAGGQSLGSAARAALPSAKSHSVFAFSWSVPGRTEAPATDSSVGSAKLDVSSEAPGVNKAPSDSAEVPAAAVREEGAHKNLTQAPPAASLHDIDLTASVTPEGEDAAASKPKQVNFFDRIFKLEKGKERSKTQIDPQEERQTSDLPDGCITAKEAAGLQSTSNSVPQGKASAGEIDDCNRKDLQQGSAGVNGLTAEQPEKAEVKQDNPQPAAAVDNSVMSFLKTLVSPSKAEAKSDSEDKSVEQQPVTSVKSDKNVPSLQEPQTTKQNTKGPEPAALQQAVASEAPKEVTKEKASSTPTPLSKLFWKKNASEEAEIVSNEKADASLEAVAPDKDESKSPEAAEVKPRREESKTPKANLRKFFKLVSTARSFE</sequence>
<feature type="compositionally biased region" description="Polar residues" evidence="1">
    <location>
        <begin position="272"/>
        <end position="299"/>
    </location>
</feature>
<dbReference type="GO" id="GO:0042552">
    <property type="term" value="P:myelination"/>
    <property type="evidence" value="ECO:0007669"/>
    <property type="project" value="TreeGrafter"/>
</dbReference>
<dbReference type="PANTHER" id="PTHR15016">
    <property type="entry name" value="BREAST CARCINOMA-AMPLIFIED SEQUENCE 1"/>
    <property type="match status" value="1"/>
</dbReference>
<accession>A0A091Q217</accession>
<feature type="compositionally biased region" description="Basic and acidic residues" evidence="1">
    <location>
        <begin position="314"/>
        <end position="323"/>
    </location>
</feature>
<reference evidence="2 3" key="1">
    <citation type="submission" date="2014-04" db="EMBL/GenBank/DDBJ databases">
        <title>Genome evolution of avian class.</title>
        <authorList>
            <person name="Zhang G."/>
            <person name="Li C."/>
        </authorList>
    </citation>
    <scope>NUCLEOTIDE SEQUENCE [LARGE SCALE GENOMIC DNA]</scope>
    <source>
        <strain evidence="2">BGI_N330</strain>
    </source>
</reference>
<dbReference type="EMBL" id="KK669295">
    <property type="protein sequence ID" value="KFQ03689.1"/>
    <property type="molecule type" value="Genomic_DNA"/>
</dbReference>
<protein>
    <submittedName>
        <fullName evidence="2">Breast carcinoma-amplified sequence 1</fullName>
    </submittedName>
</protein>
<feature type="non-terminal residue" evidence="2">
    <location>
        <position position="1"/>
    </location>
</feature>
<feature type="region of interest" description="Disordered" evidence="1">
    <location>
        <begin position="156"/>
        <end position="333"/>
    </location>
</feature>
<feature type="region of interest" description="Disordered" evidence="1">
    <location>
        <begin position="64"/>
        <end position="97"/>
    </location>
</feature>
<dbReference type="InterPro" id="IPR026115">
    <property type="entry name" value="NABC1"/>
</dbReference>
<dbReference type="AlphaFoldDB" id="A0A091Q217"/>
<dbReference type="PhylomeDB" id="A0A091Q217"/>
<keyword evidence="3" id="KW-1185">Reference proteome</keyword>
<dbReference type="PANTHER" id="PTHR15016:SF6">
    <property type="entry name" value="BREAST CARCINOMA-AMPLIFIED SEQUENCE 1"/>
    <property type="match status" value="1"/>
</dbReference>